<dbReference type="Gene3D" id="3.30.40.10">
    <property type="entry name" value="Zinc/RING finger domain, C3HC4 (zinc finger)"/>
    <property type="match status" value="1"/>
</dbReference>
<evidence type="ECO:0000313" key="4">
    <source>
        <dbReference type="Proteomes" id="UP001189429"/>
    </source>
</evidence>
<feature type="domain" description="U-box" evidence="2">
    <location>
        <begin position="1"/>
        <end position="53"/>
    </location>
</feature>
<keyword evidence="4" id="KW-1185">Reference proteome</keyword>
<comment type="caution">
    <text evidence="3">The sequence shown here is derived from an EMBL/GenBank/DDBJ whole genome shotgun (WGS) entry which is preliminary data.</text>
</comment>
<evidence type="ECO:0000256" key="1">
    <source>
        <dbReference type="SAM" id="MobiDB-lite"/>
    </source>
</evidence>
<dbReference type="SUPFAM" id="SSF57850">
    <property type="entry name" value="RING/U-box"/>
    <property type="match status" value="1"/>
</dbReference>
<dbReference type="InterPro" id="IPR003613">
    <property type="entry name" value="Ubox_domain"/>
</dbReference>
<name>A0ABN9QZ75_9DINO</name>
<gene>
    <name evidence="3" type="ORF">PCOR1329_LOCUS16236</name>
</gene>
<reference evidence="3" key="1">
    <citation type="submission" date="2023-10" db="EMBL/GenBank/DDBJ databases">
        <authorList>
            <person name="Chen Y."/>
            <person name="Shah S."/>
            <person name="Dougan E. K."/>
            <person name="Thang M."/>
            <person name="Chan C."/>
        </authorList>
    </citation>
    <scope>NUCLEOTIDE SEQUENCE [LARGE SCALE GENOMIC DNA]</scope>
</reference>
<protein>
    <recommendedName>
        <fullName evidence="2">U-box domain-containing protein</fullName>
    </recommendedName>
</protein>
<feature type="region of interest" description="Disordered" evidence="1">
    <location>
        <begin position="73"/>
        <end position="108"/>
    </location>
</feature>
<dbReference type="EMBL" id="CAUYUJ010004969">
    <property type="protein sequence ID" value="CAK0811730.1"/>
    <property type="molecule type" value="Genomic_DNA"/>
</dbReference>
<feature type="region of interest" description="Disordered" evidence="1">
    <location>
        <begin position="182"/>
        <end position="201"/>
    </location>
</feature>
<dbReference type="Pfam" id="PF04564">
    <property type="entry name" value="U-box"/>
    <property type="match status" value="1"/>
</dbReference>
<proteinExistence type="predicted"/>
<organism evidence="3 4">
    <name type="scientific">Prorocentrum cordatum</name>
    <dbReference type="NCBI Taxonomy" id="2364126"/>
    <lineage>
        <taxon>Eukaryota</taxon>
        <taxon>Sar</taxon>
        <taxon>Alveolata</taxon>
        <taxon>Dinophyceae</taxon>
        <taxon>Prorocentrales</taxon>
        <taxon>Prorocentraceae</taxon>
        <taxon>Prorocentrum</taxon>
    </lineage>
</organism>
<dbReference type="Proteomes" id="UP001189429">
    <property type="component" value="Unassembled WGS sequence"/>
</dbReference>
<evidence type="ECO:0000313" key="3">
    <source>
        <dbReference type="EMBL" id="CAK0811730.1"/>
    </source>
</evidence>
<sequence>MHDPVATPAGHVFERAALEDWMDAQQTEPLTGAPLHADQVTEATELQSYIQGYQMQMLSACSIAPEAFDEAAPPDAGTVAGGCESKHGLSEAGGAGEERPARRKGKIRIQSRSVVDCPDEMRCAIDGKVMVNPVRCQGRVGRRRPREDHIVSGGGAQAIAEHAGAGQAQLWPRTVVRGLWPGHGGHVHRSSAQSGPDQDRCSRTVLSTCRTTFPEAQTLSPAPLSAVAPADGKRPSILVMVVVIRPLK</sequence>
<evidence type="ECO:0000259" key="2">
    <source>
        <dbReference type="SMART" id="SM00504"/>
    </source>
</evidence>
<dbReference type="SMART" id="SM00504">
    <property type="entry name" value="Ubox"/>
    <property type="match status" value="1"/>
</dbReference>
<accession>A0ABN9QZ75</accession>
<dbReference type="InterPro" id="IPR013083">
    <property type="entry name" value="Znf_RING/FYVE/PHD"/>
</dbReference>